<feature type="coiled-coil region" evidence="1">
    <location>
        <begin position="116"/>
        <end position="143"/>
    </location>
</feature>
<dbReference type="InterPro" id="IPR008327">
    <property type="entry name" value="Sig_transdc_resp-reg_antiterm"/>
</dbReference>
<dbReference type="Gene3D" id="1.10.10.10">
    <property type="entry name" value="Winged helix-like DNA-binding domain superfamily/Winged helix DNA-binding domain"/>
    <property type="match status" value="1"/>
</dbReference>
<organism evidence="3 4">
    <name type="scientific">Eubacterium maltosivorans</name>
    <dbReference type="NCBI Taxonomy" id="2041044"/>
    <lineage>
        <taxon>Bacteria</taxon>
        <taxon>Bacillati</taxon>
        <taxon>Bacillota</taxon>
        <taxon>Clostridia</taxon>
        <taxon>Eubacteriales</taxon>
        <taxon>Eubacteriaceae</taxon>
        <taxon>Eubacterium</taxon>
    </lineage>
</organism>
<dbReference type="Pfam" id="PF03861">
    <property type="entry name" value="ANTAR"/>
    <property type="match status" value="1"/>
</dbReference>
<evidence type="ECO:0000259" key="2">
    <source>
        <dbReference type="PROSITE" id="PS50921"/>
    </source>
</evidence>
<dbReference type="EMBL" id="CP029487">
    <property type="protein sequence ID" value="QCT71871.1"/>
    <property type="molecule type" value="Genomic_DNA"/>
</dbReference>
<evidence type="ECO:0000313" key="3">
    <source>
        <dbReference type="EMBL" id="QCT71871.1"/>
    </source>
</evidence>
<evidence type="ECO:0000256" key="1">
    <source>
        <dbReference type="SAM" id="Coils"/>
    </source>
</evidence>
<dbReference type="SMART" id="SM01012">
    <property type="entry name" value="ANTAR"/>
    <property type="match status" value="1"/>
</dbReference>
<sequence length="189" mass="22097">MSNVLLVCRQNEITKALTEIMRGMDFSMIDAVPSGSEGRRRLQEIEYDMVIINTPLGDEFGIELALDTIEKYLIGVVLIVKNELVEHVEAKLMDTTAFVVSKPINRQFLTQNIKFVLHSKEKMQRLKEQNEKLQKKMDDIKIIYRAKLCLMGYLNMTEEQAHRYIQKQAMDMRISPRQVAENLIRTYER</sequence>
<keyword evidence="1" id="KW-0175">Coiled coil</keyword>
<dbReference type="PROSITE" id="PS50921">
    <property type="entry name" value="ANTAR"/>
    <property type="match status" value="1"/>
</dbReference>
<accession>A0A4P9CAL2</accession>
<protein>
    <submittedName>
        <fullName evidence="3">ANTAR domain-containing protein</fullName>
    </submittedName>
</protein>
<dbReference type="InterPro" id="IPR011006">
    <property type="entry name" value="CheY-like_superfamily"/>
</dbReference>
<dbReference type="SUPFAM" id="SSF52172">
    <property type="entry name" value="CheY-like"/>
    <property type="match status" value="1"/>
</dbReference>
<dbReference type="RefSeq" id="WP_058693300.1">
    <property type="nucleotide sequence ID" value="NZ_CABJDW020000001.1"/>
</dbReference>
<evidence type="ECO:0000313" key="4">
    <source>
        <dbReference type="Proteomes" id="UP000218387"/>
    </source>
</evidence>
<proteinExistence type="predicted"/>
<dbReference type="GO" id="GO:0003723">
    <property type="term" value="F:RNA binding"/>
    <property type="evidence" value="ECO:0007669"/>
    <property type="project" value="InterPro"/>
</dbReference>
<dbReference type="KEGG" id="emt:CPZ25_011195"/>
<dbReference type="Proteomes" id="UP000218387">
    <property type="component" value="Chromosome"/>
</dbReference>
<reference evidence="3 4" key="1">
    <citation type="submission" date="2018-05" db="EMBL/GenBank/DDBJ databases">
        <title>Genome comparison of Eubacterium sp.</title>
        <authorList>
            <person name="Feng Y."/>
            <person name="Sanchez-Andrea I."/>
            <person name="Stams A.J.M."/>
            <person name="De Vos W.M."/>
        </authorList>
    </citation>
    <scope>NUCLEOTIDE SEQUENCE [LARGE SCALE GENOMIC DNA]</scope>
    <source>
        <strain evidence="3 4">YI</strain>
    </source>
</reference>
<dbReference type="InterPro" id="IPR005561">
    <property type="entry name" value="ANTAR"/>
</dbReference>
<gene>
    <name evidence="3" type="ORF">CPZ25_011195</name>
</gene>
<dbReference type="Gene3D" id="3.40.50.2300">
    <property type="match status" value="1"/>
</dbReference>
<dbReference type="AlphaFoldDB" id="A0A4P9CAL2"/>
<name>A0A4P9CAL2_EUBML</name>
<keyword evidence="4" id="KW-1185">Reference proteome</keyword>
<dbReference type="InterPro" id="IPR036388">
    <property type="entry name" value="WH-like_DNA-bd_sf"/>
</dbReference>
<feature type="domain" description="ANTAR" evidence="2">
    <location>
        <begin position="123"/>
        <end position="184"/>
    </location>
</feature>
<dbReference type="PIRSF" id="PIRSF036382">
    <property type="entry name" value="RR_antiterm"/>
    <property type="match status" value="1"/>
</dbReference>